<evidence type="ECO:0000256" key="1">
    <source>
        <dbReference type="ARBA" id="ARBA00022737"/>
    </source>
</evidence>
<dbReference type="PANTHER" id="PTHR44858:SF1">
    <property type="entry name" value="UDP-N-ACETYLGLUCOSAMINE--PEPTIDE N-ACETYLGLUCOSAMINYLTRANSFERASE SPINDLY-RELATED"/>
    <property type="match status" value="1"/>
</dbReference>
<evidence type="ECO:0000313" key="5">
    <source>
        <dbReference type="Proteomes" id="UP000250928"/>
    </source>
</evidence>
<proteinExistence type="predicted"/>
<dbReference type="PANTHER" id="PTHR44858">
    <property type="entry name" value="TETRATRICOPEPTIDE REPEAT PROTEIN 6"/>
    <property type="match status" value="1"/>
</dbReference>
<dbReference type="Proteomes" id="UP000250928">
    <property type="component" value="Unassembled WGS sequence"/>
</dbReference>
<dbReference type="AlphaFoldDB" id="A0A6N4DNY8"/>
<dbReference type="InterPro" id="IPR019734">
    <property type="entry name" value="TPR_rpt"/>
</dbReference>
<evidence type="ECO:0000313" key="4">
    <source>
        <dbReference type="EMBL" id="PUD99998.1"/>
    </source>
</evidence>
<organism evidence="4 5">
    <name type="scientific">Candidatus Sedimenticola endophacoides</name>
    <dbReference type="NCBI Taxonomy" id="2548426"/>
    <lineage>
        <taxon>Bacteria</taxon>
        <taxon>Pseudomonadati</taxon>
        <taxon>Pseudomonadota</taxon>
        <taxon>Gammaproteobacteria</taxon>
        <taxon>Chromatiales</taxon>
        <taxon>Sedimenticolaceae</taxon>
        <taxon>Sedimenticola</taxon>
    </lineage>
</organism>
<dbReference type="InterPro" id="IPR050498">
    <property type="entry name" value="Ycf3"/>
</dbReference>
<gene>
    <name evidence="4" type="ORF">C3L24_09830</name>
</gene>
<feature type="repeat" description="TPR" evidence="3">
    <location>
        <begin position="177"/>
        <end position="210"/>
    </location>
</feature>
<name>A0A6N4DNY8_9GAMM</name>
<accession>A0A6N4DNY8</accession>
<dbReference type="SMART" id="SM00028">
    <property type="entry name" value="TPR"/>
    <property type="match status" value="6"/>
</dbReference>
<keyword evidence="1" id="KW-0677">Repeat</keyword>
<protein>
    <submittedName>
        <fullName evidence="4">Uncharacterized protein</fullName>
    </submittedName>
</protein>
<dbReference type="PROSITE" id="PS50005">
    <property type="entry name" value="TPR"/>
    <property type="match status" value="4"/>
</dbReference>
<evidence type="ECO:0000256" key="3">
    <source>
        <dbReference type="PROSITE-ProRule" id="PRU00339"/>
    </source>
</evidence>
<keyword evidence="2 3" id="KW-0802">TPR repeat</keyword>
<dbReference type="PROSITE" id="PS50293">
    <property type="entry name" value="TPR_REGION"/>
    <property type="match status" value="1"/>
</dbReference>
<feature type="repeat" description="TPR" evidence="3">
    <location>
        <begin position="241"/>
        <end position="274"/>
    </location>
</feature>
<dbReference type="Pfam" id="PF13432">
    <property type="entry name" value="TPR_16"/>
    <property type="match status" value="2"/>
</dbReference>
<dbReference type="SUPFAM" id="SSF48452">
    <property type="entry name" value="TPR-like"/>
    <property type="match status" value="1"/>
</dbReference>
<feature type="repeat" description="TPR" evidence="3">
    <location>
        <begin position="75"/>
        <end position="108"/>
    </location>
</feature>
<dbReference type="PROSITE" id="PS51257">
    <property type="entry name" value="PROKAR_LIPOPROTEIN"/>
    <property type="match status" value="1"/>
</dbReference>
<dbReference type="InterPro" id="IPR011990">
    <property type="entry name" value="TPR-like_helical_dom_sf"/>
</dbReference>
<feature type="repeat" description="TPR" evidence="3">
    <location>
        <begin position="143"/>
        <end position="176"/>
    </location>
</feature>
<comment type="caution">
    <text evidence="4">The sequence shown here is derived from an EMBL/GenBank/DDBJ whole genome shotgun (WGS) entry which is preliminary data.</text>
</comment>
<reference evidence="4 5" key="1">
    <citation type="submission" date="2018-01" db="EMBL/GenBank/DDBJ databases">
        <title>Novel co-symbiosis in the lucinid bivalve Phacoides pectinatus.</title>
        <authorList>
            <person name="Lim S.J."/>
            <person name="Davis B.G."/>
            <person name="Gill D.E."/>
            <person name="Engel A.S."/>
            <person name="Anderson L.C."/>
            <person name="Campbell B.J."/>
        </authorList>
    </citation>
    <scope>NUCLEOTIDE SEQUENCE [LARGE SCALE GENOMIC DNA]</scope>
    <source>
        <strain evidence="4">N3_P5</strain>
    </source>
</reference>
<evidence type="ECO:0000256" key="2">
    <source>
        <dbReference type="ARBA" id="ARBA00022803"/>
    </source>
</evidence>
<dbReference type="Gene3D" id="1.25.40.10">
    <property type="entry name" value="Tetratricopeptide repeat domain"/>
    <property type="match status" value="1"/>
</dbReference>
<dbReference type="Pfam" id="PF14559">
    <property type="entry name" value="TPR_19"/>
    <property type="match status" value="1"/>
</dbReference>
<dbReference type="EMBL" id="PQCO01000236">
    <property type="protein sequence ID" value="PUD99998.1"/>
    <property type="molecule type" value="Genomic_DNA"/>
</dbReference>
<sequence>MSPGTRLGLGLLLPLLLGGCVSGMTREQPLPPSAQQTPAPVEQLMKRGHEARDRGNSRGAISAFLEVLKQEPRHTEALLGVGDALLLEGKPGRAVPFYSQVLEERPDHPAAAEGRGLCHIRLDQAEAARADLQTAVKADPARWRAWNGLGVLAAARGDYPDAIGYYNQALRLLPDSPILLNNYGYAQIQRRNLPEAEQALRRALAIAPGNTGLRNNLALALAWQGRYQEAFNTISSALPKATAYNNVGYVAMQRGELELARDYFTEALKASPTYHVQAARNLERLERLQTHPGD</sequence>